<dbReference type="EMBL" id="CADEPI010000070">
    <property type="protein sequence ID" value="CAB3372237.1"/>
    <property type="molecule type" value="Genomic_DNA"/>
</dbReference>
<gene>
    <name evidence="3" type="ORF">CLODIP_2_CD10912</name>
</gene>
<keyword evidence="4" id="KW-1185">Reference proteome</keyword>
<sequence length="266" mass="28258">MIVRLAFVLWALAALSTCQQSSTGPTEEAKATRAATAADTSSSAPLRSEVAATKPATRQPAATTKRVESTPAATTSTSSTTPTSTTTTTTTTEATTTAEVAKDELEALPPTLPEHYKLNVEIWDGNRKFTVFEHKEETRLALTLMPKATPNKKQGPSQSCLVNLTSGSGHVIRGVRCHVSTSLPHACFCSESQCASYVRLESIITFISSGAPGQDTNRSTVQGAGVGSVEMLSWRRRDADMSVELTYVRSDGHELLPVAARLEGSG</sequence>
<feature type="chain" id="PRO_5035820134" evidence="2">
    <location>
        <begin position="19"/>
        <end position="266"/>
    </location>
</feature>
<evidence type="ECO:0000313" key="4">
    <source>
        <dbReference type="Proteomes" id="UP000494165"/>
    </source>
</evidence>
<evidence type="ECO:0000256" key="2">
    <source>
        <dbReference type="SAM" id="SignalP"/>
    </source>
</evidence>
<proteinExistence type="predicted"/>
<reference evidence="3 4" key="1">
    <citation type="submission" date="2020-04" db="EMBL/GenBank/DDBJ databases">
        <authorList>
            <person name="Alioto T."/>
            <person name="Alioto T."/>
            <person name="Gomez Garrido J."/>
        </authorList>
    </citation>
    <scope>NUCLEOTIDE SEQUENCE [LARGE SCALE GENOMIC DNA]</scope>
</reference>
<evidence type="ECO:0000256" key="1">
    <source>
        <dbReference type="SAM" id="MobiDB-lite"/>
    </source>
</evidence>
<protein>
    <submittedName>
        <fullName evidence="3">Uncharacterized protein</fullName>
    </submittedName>
</protein>
<feature type="compositionally biased region" description="Low complexity" evidence="1">
    <location>
        <begin position="32"/>
        <end position="44"/>
    </location>
</feature>
<dbReference type="Proteomes" id="UP000494165">
    <property type="component" value="Unassembled WGS sequence"/>
</dbReference>
<feature type="signal peptide" evidence="2">
    <location>
        <begin position="1"/>
        <end position="18"/>
    </location>
</feature>
<accession>A0A8S1CU58</accession>
<feature type="region of interest" description="Disordered" evidence="1">
    <location>
        <begin position="18"/>
        <end position="94"/>
    </location>
</feature>
<name>A0A8S1CU58_9INSE</name>
<evidence type="ECO:0000313" key="3">
    <source>
        <dbReference type="EMBL" id="CAB3372237.1"/>
    </source>
</evidence>
<keyword evidence="2" id="KW-0732">Signal</keyword>
<dbReference type="AlphaFoldDB" id="A0A8S1CU58"/>
<organism evidence="3 4">
    <name type="scientific">Cloeon dipterum</name>
    <dbReference type="NCBI Taxonomy" id="197152"/>
    <lineage>
        <taxon>Eukaryota</taxon>
        <taxon>Metazoa</taxon>
        <taxon>Ecdysozoa</taxon>
        <taxon>Arthropoda</taxon>
        <taxon>Hexapoda</taxon>
        <taxon>Insecta</taxon>
        <taxon>Pterygota</taxon>
        <taxon>Palaeoptera</taxon>
        <taxon>Ephemeroptera</taxon>
        <taxon>Pisciforma</taxon>
        <taxon>Baetidae</taxon>
        <taxon>Cloeon</taxon>
    </lineage>
</organism>
<comment type="caution">
    <text evidence="3">The sequence shown here is derived from an EMBL/GenBank/DDBJ whole genome shotgun (WGS) entry which is preliminary data.</text>
</comment>
<feature type="compositionally biased region" description="Low complexity" evidence="1">
    <location>
        <begin position="69"/>
        <end position="94"/>
    </location>
</feature>